<dbReference type="SUPFAM" id="SSF51905">
    <property type="entry name" value="FAD/NAD(P)-binding domain"/>
    <property type="match status" value="1"/>
</dbReference>
<evidence type="ECO:0000256" key="8">
    <source>
        <dbReference type="ARBA" id="ARBA00023004"/>
    </source>
</evidence>
<dbReference type="Gene3D" id="3.50.50.60">
    <property type="entry name" value="FAD/NAD(P)-binding domain"/>
    <property type="match status" value="1"/>
</dbReference>
<evidence type="ECO:0000256" key="7">
    <source>
        <dbReference type="ARBA" id="ARBA00023002"/>
    </source>
</evidence>
<comment type="cofactor">
    <cofactor evidence="1">
        <name>FMN</name>
        <dbReference type="ChEBI" id="CHEBI:58210"/>
    </cofactor>
</comment>
<evidence type="ECO:0000259" key="10">
    <source>
        <dbReference type="Pfam" id="PF00724"/>
    </source>
</evidence>
<accession>A0ABW2JY65</accession>
<dbReference type="Pfam" id="PF07992">
    <property type="entry name" value="Pyr_redox_2"/>
    <property type="match status" value="1"/>
</dbReference>
<sequence length="667" mass="69130">MLLTEPVTLGPRTAPSRVMFGPHETNLARHRAFSARHTAYYERRAAGGAGVIVTETASVHPSDWPYERAPLAADCGPGWASVVRACRPHGTLVIASLGHAGSQGSSAYHQRALWAPSRVADVASRELPMEMEQPELAALVAGFGAAAEVAAGSGLDGVEVDAGQYSLLRQFLSGLTNQRPDDYGTDRVRLLREVLDTVRESIGADRVLGLRLSCDELAPWAGITPEQATDIVAGLTGRIDYLVVVRGSAMGTAATRPDFHTPPGFNTELCATVRASAAGAVPVVLQGSVVEPDAAQGALDAGVCDLVEMTRAQIAEPRLVALVRAGRPERIRPCVLCNQKCRVRDSRNPVVSCAVEPGAGHESVEPGASHAKGEAAHVASPPLDVLVVGGGPAGLEAARVLALRGHRVGLAERAPRLGGTLHRAGERWARLADWLAAEVLRLGVTVRTGVEVTRDDLAGRRVLLATGSVPGPRAYAVEEGVQVVEAAEVLGGTAELPEGLVLVYDPVGDATGTAVAERLAASGRTTAILTQDQVIGTQLALTGDLADANTRLQQAGVRLLKRSALRSVGRAGAVVEDVLTGERHTVDCAAVVHCGHRLPDTALASESPGTPRAGDCVAPRTVHEAILEGRRAALALERTAEAHPAAGVPVAAPTAGVLVNSPGGGAS</sequence>
<name>A0ABW2JY65_9ACTN</name>
<evidence type="ECO:0000256" key="1">
    <source>
        <dbReference type="ARBA" id="ARBA00001917"/>
    </source>
</evidence>
<keyword evidence="6" id="KW-0479">Metal-binding</keyword>
<evidence type="ECO:0000259" key="11">
    <source>
        <dbReference type="Pfam" id="PF07992"/>
    </source>
</evidence>
<dbReference type="Gene3D" id="3.40.50.720">
    <property type="entry name" value="NAD(P)-binding Rossmann-like Domain"/>
    <property type="match status" value="1"/>
</dbReference>
<dbReference type="InterPro" id="IPR023753">
    <property type="entry name" value="FAD/NAD-binding_dom"/>
</dbReference>
<keyword evidence="8" id="KW-0408">Iron</keyword>
<keyword evidence="13" id="KW-1185">Reference proteome</keyword>
<organism evidence="12 13">
    <name type="scientific">Streptomyces monticola</name>
    <dbReference type="NCBI Taxonomy" id="2666263"/>
    <lineage>
        <taxon>Bacteria</taxon>
        <taxon>Bacillati</taxon>
        <taxon>Actinomycetota</taxon>
        <taxon>Actinomycetes</taxon>
        <taxon>Kitasatosporales</taxon>
        <taxon>Streptomycetaceae</taxon>
        <taxon>Streptomyces</taxon>
    </lineage>
</organism>
<feature type="domain" description="FAD/NAD(P)-binding" evidence="11">
    <location>
        <begin position="371"/>
        <end position="457"/>
    </location>
</feature>
<feature type="domain" description="NADH:flavin oxidoreductase/NADH oxidase N-terminal" evidence="10">
    <location>
        <begin position="4"/>
        <end position="329"/>
    </location>
</feature>
<evidence type="ECO:0000256" key="9">
    <source>
        <dbReference type="ARBA" id="ARBA00023014"/>
    </source>
</evidence>
<evidence type="ECO:0000313" key="13">
    <source>
        <dbReference type="Proteomes" id="UP001596523"/>
    </source>
</evidence>
<reference evidence="13" key="1">
    <citation type="journal article" date="2019" name="Int. J. Syst. Evol. Microbiol.">
        <title>The Global Catalogue of Microorganisms (GCM) 10K type strain sequencing project: providing services to taxonomists for standard genome sequencing and annotation.</title>
        <authorList>
            <consortium name="The Broad Institute Genomics Platform"/>
            <consortium name="The Broad Institute Genome Sequencing Center for Infectious Disease"/>
            <person name="Wu L."/>
            <person name="Ma J."/>
        </authorList>
    </citation>
    <scope>NUCLEOTIDE SEQUENCE [LARGE SCALE GENOMIC DNA]</scope>
    <source>
        <strain evidence="13">SYNS20</strain>
    </source>
</reference>
<dbReference type="Proteomes" id="UP001596523">
    <property type="component" value="Unassembled WGS sequence"/>
</dbReference>
<dbReference type="NCBIfam" id="TIGR03996">
    <property type="entry name" value="mycofact_OYE_1"/>
    <property type="match status" value="1"/>
</dbReference>
<dbReference type="PRINTS" id="PR00419">
    <property type="entry name" value="ADXRDTASE"/>
</dbReference>
<comment type="cofactor">
    <cofactor evidence="2">
        <name>[4Fe-4S] cluster</name>
        <dbReference type="ChEBI" id="CHEBI:49883"/>
    </cofactor>
</comment>
<dbReference type="PANTHER" id="PTHR42917">
    <property type="entry name" value="2,4-DIENOYL-COA REDUCTASE"/>
    <property type="match status" value="1"/>
</dbReference>
<dbReference type="InterPro" id="IPR013785">
    <property type="entry name" value="Aldolase_TIM"/>
</dbReference>
<protein>
    <submittedName>
        <fullName evidence="12">Mycofactocin system FadH/OYE family oxidoreductase 1</fullName>
    </submittedName>
</protein>
<evidence type="ECO:0000256" key="6">
    <source>
        <dbReference type="ARBA" id="ARBA00022723"/>
    </source>
</evidence>
<evidence type="ECO:0000256" key="5">
    <source>
        <dbReference type="ARBA" id="ARBA00022643"/>
    </source>
</evidence>
<dbReference type="SUPFAM" id="SSF51395">
    <property type="entry name" value="FMN-linked oxidoreductases"/>
    <property type="match status" value="1"/>
</dbReference>
<evidence type="ECO:0000256" key="4">
    <source>
        <dbReference type="ARBA" id="ARBA00022630"/>
    </source>
</evidence>
<keyword evidence="5" id="KW-0288">FMN</keyword>
<comment type="caution">
    <text evidence="12">The sequence shown here is derived from an EMBL/GenBank/DDBJ whole genome shotgun (WGS) entry which is preliminary data.</text>
</comment>
<dbReference type="InterPro" id="IPR036188">
    <property type="entry name" value="FAD/NAD-bd_sf"/>
</dbReference>
<keyword evidence="7" id="KW-0560">Oxidoreductase</keyword>
<dbReference type="InterPro" id="IPR001155">
    <property type="entry name" value="OxRdtase_FMN_N"/>
</dbReference>
<proteinExistence type="inferred from homology"/>
<evidence type="ECO:0000313" key="12">
    <source>
        <dbReference type="EMBL" id="MFC7310458.1"/>
    </source>
</evidence>
<dbReference type="Gene3D" id="3.20.20.70">
    <property type="entry name" value="Aldolase class I"/>
    <property type="match status" value="1"/>
</dbReference>
<evidence type="ECO:0000256" key="2">
    <source>
        <dbReference type="ARBA" id="ARBA00001966"/>
    </source>
</evidence>
<gene>
    <name evidence="12" type="ORF">ACFQVC_40380</name>
</gene>
<comment type="similarity">
    <text evidence="3">In the N-terminal section; belongs to the NADH:flavin oxidoreductase/NADH oxidase family.</text>
</comment>
<dbReference type="RefSeq" id="WP_381841023.1">
    <property type="nucleotide sequence ID" value="NZ_JBHTCF010000034.1"/>
</dbReference>
<keyword evidence="9" id="KW-0411">Iron-sulfur</keyword>
<dbReference type="InterPro" id="IPR051793">
    <property type="entry name" value="NADH:flavin_oxidoreductase"/>
</dbReference>
<dbReference type="PANTHER" id="PTHR42917:SF2">
    <property type="entry name" value="2,4-DIENOYL-COA REDUCTASE [(2E)-ENOYL-COA-PRODUCING]"/>
    <property type="match status" value="1"/>
</dbReference>
<evidence type="ECO:0000256" key="3">
    <source>
        <dbReference type="ARBA" id="ARBA00011048"/>
    </source>
</evidence>
<dbReference type="EMBL" id="JBHTCF010000034">
    <property type="protein sequence ID" value="MFC7310458.1"/>
    <property type="molecule type" value="Genomic_DNA"/>
</dbReference>
<keyword evidence="4" id="KW-0285">Flavoprotein</keyword>
<dbReference type="Pfam" id="PF00724">
    <property type="entry name" value="Oxidored_FMN"/>
    <property type="match status" value="1"/>
</dbReference>
<dbReference type="InterPro" id="IPR023967">
    <property type="entry name" value="CHP03996_oxidoreductase"/>
</dbReference>